<accession>A0ABR7QJJ1</accession>
<dbReference type="CDD" id="cd07781">
    <property type="entry name" value="ASKHA_NBD_FGGY_L-RBK"/>
    <property type="match status" value="1"/>
</dbReference>
<dbReference type="InterPro" id="IPR043129">
    <property type="entry name" value="ATPase_NBD"/>
</dbReference>
<dbReference type="EMBL" id="JACLHY010000003">
    <property type="protein sequence ID" value="MBC8767279.1"/>
    <property type="molecule type" value="Genomic_DNA"/>
</dbReference>
<dbReference type="GO" id="GO:0008741">
    <property type="term" value="F:ribulokinase activity"/>
    <property type="evidence" value="ECO:0007669"/>
    <property type="project" value="UniProtKB-EC"/>
</dbReference>
<dbReference type="SUPFAM" id="SSF53067">
    <property type="entry name" value="Actin-like ATPase domain"/>
    <property type="match status" value="2"/>
</dbReference>
<name>A0ABR7QJJ1_9FLAO</name>
<evidence type="ECO:0000256" key="9">
    <source>
        <dbReference type="RuleBase" id="RU003455"/>
    </source>
</evidence>
<keyword evidence="4 7" id="KW-0067">ATP-binding</keyword>
<keyword evidence="2 7" id="KW-0547">Nucleotide-binding</keyword>
<evidence type="ECO:0000256" key="3">
    <source>
        <dbReference type="ARBA" id="ARBA00022777"/>
    </source>
</evidence>
<keyword evidence="3 7" id="KW-0418">Kinase</keyword>
<dbReference type="PROSITE" id="PS00445">
    <property type="entry name" value="FGGY_KINASES_2"/>
    <property type="match status" value="1"/>
</dbReference>
<dbReference type="NCBIfam" id="TIGR01234">
    <property type="entry name" value="L-ribulokinase"/>
    <property type="match status" value="1"/>
</dbReference>
<comment type="caution">
    <text evidence="12">The sequence shown here is derived from an EMBL/GenBank/DDBJ whole genome shotgun (WGS) entry which is preliminary data.</text>
</comment>
<dbReference type="Pfam" id="PF02782">
    <property type="entry name" value="FGGY_C"/>
    <property type="match status" value="1"/>
</dbReference>
<feature type="domain" description="Carbohydrate kinase FGGY C-terminal" evidence="11">
    <location>
        <begin position="292"/>
        <end position="506"/>
    </location>
</feature>
<comment type="similarity">
    <text evidence="7 9">Belongs to the ribulokinase family.</text>
</comment>
<evidence type="ECO:0000256" key="5">
    <source>
        <dbReference type="ARBA" id="ARBA00022935"/>
    </source>
</evidence>
<protein>
    <recommendedName>
        <fullName evidence="7 8">Ribulokinase</fullName>
        <ecNumber evidence="7 8">2.7.1.16</ecNumber>
    </recommendedName>
</protein>
<keyword evidence="6 7" id="KW-0119">Carbohydrate metabolism</keyword>
<evidence type="ECO:0000256" key="4">
    <source>
        <dbReference type="ARBA" id="ARBA00022840"/>
    </source>
</evidence>
<dbReference type="Gene3D" id="3.30.420.40">
    <property type="match status" value="2"/>
</dbReference>
<evidence type="ECO:0000259" key="11">
    <source>
        <dbReference type="Pfam" id="PF02782"/>
    </source>
</evidence>
<keyword evidence="1 7" id="KW-0808">Transferase</keyword>
<gene>
    <name evidence="7" type="primary">araB</name>
    <name evidence="12" type="ORF">H4O18_04680</name>
</gene>
<feature type="domain" description="Carbohydrate kinase FGGY N-terminal" evidence="10">
    <location>
        <begin position="6"/>
        <end position="283"/>
    </location>
</feature>
<reference evidence="12 13" key="1">
    <citation type="submission" date="2020-08" db="EMBL/GenBank/DDBJ databases">
        <title>Arenibacter gaetbuli sp. nov., isolated from a sand dune.</title>
        <authorList>
            <person name="Park S."/>
            <person name="Yoon J.-H."/>
        </authorList>
    </citation>
    <scope>NUCLEOTIDE SEQUENCE [LARGE SCALE GENOMIC DNA]</scope>
    <source>
        <strain evidence="12 13">BSSL-BM3</strain>
    </source>
</reference>
<evidence type="ECO:0000256" key="7">
    <source>
        <dbReference type="HAMAP-Rule" id="MF_00520"/>
    </source>
</evidence>
<dbReference type="PANTHER" id="PTHR43435">
    <property type="entry name" value="RIBULOKINASE"/>
    <property type="match status" value="1"/>
</dbReference>
<dbReference type="RefSeq" id="WP_187581954.1">
    <property type="nucleotide sequence ID" value="NZ_JACLHY010000003.1"/>
</dbReference>
<dbReference type="InterPro" id="IPR018484">
    <property type="entry name" value="FGGY_N"/>
</dbReference>
<dbReference type="PIRSF" id="PIRSF000538">
    <property type="entry name" value="GlpK"/>
    <property type="match status" value="1"/>
</dbReference>
<evidence type="ECO:0000259" key="10">
    <source>
        <dbReference type="Pfam" id="PF00370"/>
    </source>
</evidence>
<evidence type="ECO:0000256" key="6">
    <source>
        <dbReference type="ARBA" id="ARBA00023277"/>
    </source>
</evidence>
<dbReference type="InterPro" id="IPR018483">
    <property type="entry name" value="Carb_kinase_FGGY_CS"/>
</dbReference>
<evidence type="ECO:0000256" key="1">
    <source>
        <dbReference type="ARBA" id="ARBA00022679"/>
    </source>
</evidence>
<organism evidence="12 13">
    <name type="scientific">Arenibacter arenosicollis</name>
    <dbReference type="NCBI Taxonomy" id="2762274"/>
    <lineage>
        <taxon>Bacteria</taxon>
        <taxon>Pseudomonadati</taxon>
        <taxon>Bacteroidota</taxon>
        <taxon>Flavobacteriia</taxon>
        <taxon>Flavobacteriales</taxon>
        <taxon>Flavobacteriaceae</taxon>
        <taxon>Arenibacter</taxon>
    </lineage>
</organism>
<dbReference type="InterPro" id="IPR018485">
    <property type="entry name" value="FGGY_C"/>
</dbReference>
<evidence type="ECO:0000313" key="12">
    <source>
        <dbReference type="EMBL" id="MBC8767279.1"/>
    </source>
</evidence>
<dbReference type="NCBIfam" id="NF003154">
    <property type="entry name" value="PRK04123.1"/>
    <property type="match status" value="1"/>
</dbReference>
<dbReference type="Pfam" id="PF00370">
    <property type="entry name" value="FGGY_N"/>
    <property type="match status" value="1"/>
</dbReference>
<keyword evidence="5 7" id="KW-0054">Arabinose catabolism</keyword>
<dbReference type="HAMAP" id="MF_00520">
    <property type="entry name" value="Ribulokinase"/>
    <property type="match status" value="1"/>
</dbReference>
<comment type="pathway">
    <text evidence="7 9">Carbohydrate degradation; L-arabinose degradation via L-ribulose; D-xylulose 5-phosphate from L-arabinose (bacterial route): step 2/3.</text>
</comment>
<evidence type="ECO:0000313" key="13">
    <source>
        <dbReference type="Proteomes" id="UP000618952"/>
    </source>
</evidence>
<dbReference type="InterPro" id="IPR005929">
    <property type="entry name" value="Ribulokinase"/>
</dbReference>
<comment type="catalytic activity">
    <reaction evidence="7 9">
        <text>L-ribulose + ATP = L-ribulose 5-phosphate + ADP + H(+)</text>
        <dbReference type="Rhea" id="RHEA:22072"/>
        <dbReference type="ChEBI" id="CHEBI:15378"/>
        <dbReference type="ChEBI" id="CHEBI:16880"/>
        <dbReference type="ChEBI" id="CHEBI:30616"/>
        <dbReference type="ChEBI" id="CHEBI:58226"/>
        <dbReference type="ChEBI" id="CHEBI:456216"/>
        <dbReference type="EC" id="2.7.1.16"/>
    </reaction>
</comment>
<evidence type="ECO:0000256" key="2">
    <source>
        <dbReference type="ARBA" id="ARBA00022741"/>
    </source>
</evidence>
<dbReference type="Proteomes" id="UP000618952">
    <property type="component" value="Unassembled WGS sequence"/>
</dbReference>
<keyword evidence="13" id="KW-1185">Reference proteome</keyword>
<dbReference type="InterPro" id="IPR000577">
    <property type="entry name" value="Carb_kinase_FGGY"/>
</dbReference>
<sequence>MKNRKYTIGIDFGTDSVRTIVIDSSNGHIVGNAIAKYERWAKGMYCNPSANQFRQHPLDHIESLKHAIKEVIDTLTSEIINGIAAISVATTGSTPIAVNREGVPLALLPGFEENPHAMFILWKDHTAIGEAEEINALAHNQSSIDYTKYSGGEYSSEWFWAKILHTLRVDSKVREAAHSWMEHCDWIPSLLTGNTDLRTIKRSRCAAGHKAMWHNDWNGLPADEFWTQLDPLLSGLRDRLYTDTCTSDQIAGTISEEWSQLLGLPKDVVIGVGSFDAHIGAIGGAIKPYHMVKVIGTSTCDMIVAPKSEIGNKAIHGICGQVDGSILPNMIGLEAGQSAFGDLYAWYRDILMWPANKIVADSKLLDEATKAALLEEMEEGILSELSMAASKIEIEESGIIALDWMNGRRTPNSNQNLKGALQGLTLGTTAPNIFRALVEATAFGSKKIIEQFQEEGVRIDGVIAIGGVAQKSEFVMQILADVLNFPIRIIKSEQTCALGAAMAAAVVAGLYDSIMDAQDAMGSGFQKEYYPKPENVEKYKTLYTQYSTLADFVEAQQLKES</sequence>
<proteinExistence type="inferred from homology"/>
<dbReference type="EC" id="2.7.1.16" evidence="7 8"/>
<evidence type="ECO:0000256" key="8">
    <source>
        <dbReference type="NCBIfam" id="TIGR01234"/>
    </source>
</evidence>
<comment type="catalytic activity">
    <reaction evidence="7">
        <text>D-ribulose + ATP = D-ribulose 5-phosphate + ADP + H(+)</text>
        <dbReference type="Rhea" id="RHEA:17601"/>
        <dbReference type="ChEBI" id="CHEBI:15378"/>
        <dbReference type="ChEBI" id="CHEBI:17173"/>
        <dbReference type="ChEBI" id="CHEBI:30616"/>
        <dbReference type="ChEBI" id="CHEBI:58121"/>
        <dbReference type="ChEBI" id="CHEBI:456216"/>
        <dbReference type="EC" id="2.7.1.16"/>
    </reaction>
</comment>
<dbReference type="PANTHER" id="PTHR43435:SF4">
    <property type="entry name" value="FGGY CARBOHYDRATE KINASE DOMAIN-CONTAINING PROTEIN"/>
    <property type="match status" value="1"/>
</dbReference>